<organism evidence="7 8">
    <name type="scientific">Brassica napus</name>
    <name type="common">Rape</name>
    <dbReference type="NCBI Taxonomy" id="3708"/>
    <lineage>
        <taxon>Eukaryota</taxon>
        <taxon>Viridiplantae</taxon>
        <taxon>Streptophyta</taxon>
        <taxon>Embryophyta</taxon>
        <taxon>Tracheophyta</taxon>
        <taxon>Spermatophyta</taxon>
        <taxon>Magnoliopsida</taxon>
        <taxon>eudicotyledons</taxon>
        <taxon>Gunneridae</taxon>
        <taxon>Pentapetalae</taxon>
        <taxon>rosids</taxon>
        <taxon>malvids</taxon>
        <taxon>Brassicales</taxon>
        <taxon>Brassicaceae</taxon>
        <taxon>Brassiceae</taxon>
        <taxon>Brassica</taxon>
    </lineage>
</organism>
<keyword evidence="8" id="KW-1185">Reference proteome</keyword>
<evidence type="ECO:0000256" key="1">
    <source>
        <dbReference type="ARBA" id="ARBA00004613"/>
    </source>
</evidence>
<reference evidence="7 8" key="1">
    <citation type="submission" date="2021-05" db="EMBL/GenBank/DDBJ databases">
        <title>Genome Assembly of Synthetic Allotetraploid Brassica napus Reveals Homoeologous Exchanges between Subgenomes.</title>
        <authorList>
            <person name="Davis J.T."/>
        </authorList>
    </citation>
    <scope>NUCLEOTIDE SEQUENCE [LARGE SCALE GENOMIC DNA]</scope>
    <source>
        <strain evidence="8">cv. Da-Ae</strain>
        <tissue evidence="7">Seedling</tissue>
    </source>
</reference>
<evidence type="ECO:0000256" key="5">
    <source>
        <dbReference type="ARBA" id="ARBA00023157"/>
    </source>
</evidence>
<evidence type="ECO:0000256" key="4">
    <source>
        <dbReference type="ARBA" id="ARBA00022729"/>
    </source>
</evidence>
<sequence length="83" mass="9381">MPHSTTLIMVSCVLMFFILNHVKEVNGKVCTKRQVFEKNCGENGNRTCIRGFNDIKSTPSLASLEVPTESRRVYICKFPKSPC</sequence>
<comment type="caution">
    <text evidence="7">The sequence shown here is derived from an EMBL/GenBank/DDBJ whole genome shotgun (WGS) entry which is preliminary data.</text>
</comment>
<dbReference type="EMBL" id="JAGKQM010000162">
    <property type="protein sequence ID" value="KAH0855099.1"/>
    <property type="molecule type" value="Genomic_DNA"/>
</dbReference>
<keyword evidence="5" id="KW-1015">Disulfide bond</keyword>
<keyword evidence="4 6" id="KW-0732">Signal</keyword>
<dbReference type="PANTHER" id="PTHR34450:SF5">
    <property type="entry name" value="DEFENSIN-LIKE PROTEIN 229-RELATED"/>
    <property type="match status" value="1"/>
</dbReference>
<evidence type="ECO:0000313" key="8">
    <source>
        <dbReference type="Proteomes" id="UP000824890"/>
    </source>
</evidence>
<dbReference type="InterPro" id="IPR010682">
    <property type="entry name" value="SCRL"/>
</dbReference>
<feature type="chain" id="PRO_5047166080" evidence="6">
    <location>
        <begin position="28"/>
        <end position="83"/>
    </location>
</feature>
<feature type="signal peptide" evidence="6">
    <location>
        <begin position="1"/>
        <end position="27"/>
    </location>
</feature>
<evidence type="ECO:0000256" key="2">
    <source>
        <dbReference type="ARBA" id="ARBA00006722"/>
    </source>
</evidence>
<dbReference type="Proteomes" id="UP000824890">
    <property type="component" value="Unassembled WGS sequence"/>
</dbReference>
<protein>
    <submittedName>
        <fullName evidence="7">Uncharacterized protein</fullName>
    </submittedName>
</protein>
<comment type="subcellular location">
    <subcellularLocation>
        <location evidence="1">Secreted</location>
    </subcellularLocation>
</comment>
<proteinExistence type="inferred from homology"/>
<comment type="similarity">
    <text evidence="2">Belongs to the DEFL family.</text>
</comment>
<evidence type="ECO:0000313" key="7">
    <source>
        <dbReference type="EMBL" id="KAH0855099.1"/>
    </source>
</evidence>
<name>A0ABQ7XGR0_BRANA</name>
<dbReference type="PANTHER" id="PTHR34450">
    <property type="entry name" value="DEFENSIN-LIKE PROTEIN 245-RELATED"/>
    <property type="match status" value="1"/>
</dbReference>
<gene>
    <name evidence="7" type="ORF">HID58_020511</name>
</gene>
<dbReference type="Pfam" id="PF06876">
    <property type="entry name" value="SCRL"/>
    <property type="match status" value="1"/>
</dbReference>
<evidence type="ECO:0000256" key="3">
    <source>
        <dbReference type="ARBA" id="ARBA00022525"/>
    </source>
</evidence>
<accession>A0ABQ7XGR0</accession>
<evidence type="ECO:0000256" key="6">
    <source>
        <dbReference type="SAM" id="SignalP"/>
    </source>
</evidence>
<keyword evidence="3" id="KW-0964">Secreted</keyword>